<dbReference type="Proteomes" id="UP000774326">
    <property type="component" value="Unassembled WGS sequence"/>
</dbReference>
<protein>
    <submittedName>
        <fullName evidence="1">Uncharacterized protein</fullName>
    </submittedName>
</protein>
<reference evidence="1" key="1">
    <citation type="journal article" date="2021" name="Open Biol.">
        <title>Shared evolutionary footprints suggest mitochondrial oxidative damage underlies multiple complex I losses in fungi.</title>
        <authorList>
            <person name="Schikora-Tamarit M.A."/>
            <person name="Marcet-Houben M."/>
            <person name="Nosek J."/>
            <person name="Gabaldon T."/>
        </authorList>
    </citation>
    <scope>NUCLEOTIDE SEQUENCE</scope>
    <source>
        <strain evidence="1">CBS2887</strain>
    </source>
</reference>
<gene>
    <name evidence="1" type="ORF">WICPIJ_006329</name>
</gene>
<reference evidence="1" key="2">
    <citation type="submission" date="2021-01" db="EMBL/GenBank/DDBJ databases">
        <authorList>
            <person name="Schikora-Tamarit M.A."/>
        </authorList>
    </citation>
    <scope>NUCLEOTIDE SEQUENCE</scope>
    <source>
        <strain evidence="1">CBS2887</strain>
    </source>
</reference>
<name>A0A9P8TLH7_WICPI</name>
<dbReference type="EMBL" id="JAEUBG010003490">
    <property type="protein sequence ID" value="KAH3682701.1"/>
    <property type="molecule type" value="Genomic_DNA"/>
</dbReference>
<sequence length="106" mass="11408">MLISSQPNSVTIWFKENSTPLEIMFIPIASPVILQAPALFKDGKETTGPRVIPSLVKTVVVPPPKLIALQPRMAEATRQPSVVAIGMWYGLPSMIKGPATPTGRGM</sequence>
<accession>A0A9P8TLH7</accession>
<organism evidence="1 2">
    <name type="scientific">Wickerhamomyces pijperi</name>
    <name type="common">Yeast</name>
    <name type="synonym">Pichia pijperi</name>
    <dbReference type="NCBI Taxonomy" id="599730"/>
    <lineage>
        <taxon>Eukaryota</taxon>
        <taxon>Fungi</taxon>
        <taxon>Dikarya</taxon>
        <taxon>Ascomycota</taxon>
        <taxon>Saccharomycotina</taxon>
        <taxon>Saccharomycetes</taxon>
        <taxon>Phaffomycetales</taxon>
        <taxon>Wickerhamomycetaceae</taxon>
        <taxon>Wickerhamomyces</taxon>
    </lineage>
</organism>
<dbReference type="AlphaFoldDB" id="A0A9P8TLH7"/>
<evidence type="ECO:0000313" key="2">
    <source>
        <dbReference type="Proteomes" id="UP000774326"/>
    </source>
</evidence>
<keyword evidence="2" id="KW-1185">Reference proteome</keyword>
<comment type="caution">
    <text evidence="1">The sequence shown here is derived from an EMBL/GenBank/DDBJ whole genome shotgun (WGS) entry which is preliminary data.</text>
</comment>
<evidence type="ECO:0000313" key="1">
    <source>
        <dbReference type="EMBL" id="KAH3682701.1"/>
    </source>
</evidence>
<proteinExistence type="predicted"/>
<dbReference type="OrthoDB" id="10413528at2759"/>